<dbReference type="EMBL" id="SNWM01000001">
    <property type="protein sequence ID" value="TDO23772.1"/>
    <property type="molecule type" value="Genomic_DNA"/>
</dbReference>
<dbReference type="AlphaFoldDB" id="A0A4R6INH1"/>
<keyword evidence="2" id="KW-1185">Reference proteome</keyword>
<comment type="caution">
    <text evidence="1">The sequence shown here is derived from an EMBL/GenBank/DDBJ whole genome shotgun (WGS) entry which is preliminary data.</text>
</comment>
<evidence type="ECO:0000313" key="2">
    <source>
        <dbReference type="Proteomes" id="UP000295499"/>
    </source>
</evidence>
<accession>A0A4R6INH1</accession>
<organism evidence="1 2">
    <name type="scientific">Pedobacter duraquae</name>
    <dbReference type="NCBI Taxonomy" id="425511"/>
    <lineage>
        <taxon>Bacteria</taxon>
        <taxon>Pseudomonadati</taxon>
        <taxon>Bacteroidota</taxon>
        <taxon>Sphingobacteriia</taxon>
        <taxon>Sphingobacteriales</taxon>
        <taxon>Sphingobacteriaceae</taxon>
        <taxon>Pedobacter</taxon>
    </lineage>
</organism>
<dbReference type="Proteomes" id="UP000295499">
    <property type="component" value="Unassembled WGS sequence"/>
</dbReference>
<name>A0A4R6INH1_9SPHI</name>
<proteinExistence type="predicted"/>
<reference evidence="1 2" key="1">
    <citation type="submission" date="2019-03" db="EMBL/GenBank/DDBJ databases">
        <title>Genomic Encyclopedia of Archaeal and Bacterial Type Strains, Phase II (KMG-II): from individual species to whole genera.</title>
        <authorList>
            <person name="Goeker M."/>
        </authorList>
    </citation>
    <scope>NUCLEOTIDE SEQUENCE [LARGE SCALE GENOMIC DNA]</scope>
    <source>
        <strain evidence="1 2">DSM 19034</strain>
    </source>
</reference>
<gene>
    <name evidence="1" type="ORF">CLV32_0057</name>
</gene>
<protein>
    <submittedName>
        <fullName evidence="1">Uncharacterized protein</fullName>
    </submittedName>
</protein>
<evidence type="ECO:0000313" key="1">
    <source>
        <dbReference type="EMBL" id="TDO23772.1"/>
    </source>
</evidence>
<sequence>MRRFRLGKPLHYVPEPTNDDVEGLVTKKAIGGLQNSR</sequence>